<dbReference type="Gene3D" id="1.10.10.10">
    <property type="entry name" value="Winged helix-like DNA-binding domain superfamily/Winged helix DNA-binding domain"/>
    <property type="match status" value="1"/>
</dbReference>
<protein>
    <submittedName>
        <fullName evidence="1">Transcriptional regulator</fullName>
    </submittedName>
</protein>
<keyword evidence="2" id="KW-1185">Reference proteome</keyword>
<dbReference type="EMBL" id="JBHUDK010000020">
    <property type="protein sequence ID" value="MFD1600991.1"/>
    <property type="molecule type" value="Genomic_DNA"/>
</dbReference>
<comment type="caution">
    <text evidence="1">The sequence shown here is derived from an EMBL/GenBank/DDBJ whole genome shotgun (WGS) entry which is preliminary data.</text>
</comment>
<dbReference type="Proteomes" id="UP001597085">
    <property type="component" value="Unassembled WGS sequence"/>
</dbReference>
<reference evidence="1 2" key="1">
    <citation type="journal article" date="2019" name="Int. J. Syst. Evol. Microbiol.">
        <title>The Global Catalogue of Microorganisms (GCM) 10K type strain sequencing project: providing services to taxonomists for standard genome sequencing and annotation.</title>
        <authorList>
            <consortium name="The Broad Institute Genomics Platform"/>
            <consortium name="The Broad Institute Genome Sequencing Center for Infectious Disease"/>
            <person name="Wu L."/>
            <person name="Ma J."/>
        </authorList>
    </citation>
    <scope>NUCLEOTIDE SEQUENCE [LARGE SCALE GENOMIC DNA]</scope>
    <source>
        <strain evidence="1 2">CGMCC 1.12121</strain>
    </source>
</reference>
<name>A0ABD6CSA7_9EURY</name>
<proteinExistence type="predicted"/>
<evidence type="ECO:0000313" key="1">
    <source>
        <dbReference type="EMBL" id="MFD1600991.1"/>
    </source>
</evidence>
<sequence>MNEKDDIILEALNLLYPAAISPTPLHWNIENRFDEELKYKARTDGGFSLDTLRNRMERLVELGLIEICRERGSYHSITEEGRAYLAGDLDAAELEET</sequence>
<dbReference type="AlphaFoldDB" id="A0ABD6CSA7"/>
<dbReference type="RefSeq" id="WP_256423015.1">
    <property type="nucleotide sequence ID" value="NZ_JANHDI010000018.1"/>
</dbReference>
<dbReference type="InterPro" id="IPR036388">
    <property type="entry name" value="WH-like_DNA-bd_sf"/>
</dbReference>
<evidence type="ECO:0000313" key="2">
    <source>
        <dbReference type="Proteomes" id="UP001597085"/>
    </source>
</evidence>
<organism evidence="1 2">
    <name type="scientific">Halobellus rarus</name>
    <dbReference type="NCBI Taxonomy" id="1126237"/>
    <lineage>
        <taxon>Archaea</taxon>
        <taxon>Methanobacteriati</taxon>
        <taxon>Methanobacteriota</taxon>
        <taxon>Stenosarchaea group</taxon>
        <taxon>Halobacteria</taxon>
        <taxon>Halobacteriales</taxon>
        <taxon>Haloferacaceae</taxon>
        <taxon>Halobellus</taxon>
    </lineage>
</organism>
<dbReference type="InterPro" id="IPR036390">
    <property type="entry name" value="WH_DNA-bd_sf"/>
</dbReference>
<gene>
    <name evidence="1" type="ORF">ACFSBX_18820</name>
</gene>
<dbReference type="SUPFAM" id="SSF46785">
    <property type="entry name" value="Winged helix' DNA-binding domain"/>
    <property type="match status" value="1"/>
</dbReference>
<accession>A0ABD6CSA7</accession>